<dbReference type="PANTHER" id="PTHR40074:SF2">
    <property type="entry name" value="O-ACETYLTRANSFERASE WECH"/>
    <property type="match status" value="1"/>
</dbReference>
<organism evidence="10 11">
    <name type="scientific">Sphingomonas mollis</name>
    <dbReference type="NCBI Taxonomy" id="2795726"/>
    <lineage>
        <taxon>Bacteria</taxon>
        <taxon>Pseudomonadati</taxon>
        <taxon>Pseudomonadota</taxon>
        <taxon>Alphaproteobacteria</taxon>
        <taxon>Sphingomonadales</taxon>
        <taxon>Sphingomonadaceae</taxon>
        <taxon>Sphingomonas</taxon>
    </lineage>
</organism>
<feature type="transmembrane region" description="Helical" evidence="8">
    <location>
        <begin position="234"/>
        <end position="252"/>
    </location>
</feature>
<proteinExistence type="inferred from homology"/>
<evidence type="ECO:0000256" key="5">
    <source>
        <dbReference type="ARBA" id="ARBA00022989"/>
    </source>
</evidence>
<evidence type="ECO:0000313" key="10">
    <source>
        <dbReference type="EMBL" id="MBJ6122692.1"/>
    </source>
</evidence>
<evidence type="ECO:0000256" key="7">
    <source>
        <dbReference type="SAM" id="MobiDB-lite"/>
    </source>
</evidence>
<dbReference type="Pfam" id="PF01757">
    <property type="entry name" value="Acyl_transf_3"/>
    <property type="match status" value="1"/>
</dbReference>
<evidence type="ECO:0000256" key="2">
    <source>
        <dbReference type="ARBA" id="ARBA00007400"/>
    </source>
</evidence>
<sequence length="379" mass="40493">MDRIAPPAAYADSGSSVMAASSGIAAFTAALVRRLPVNAGTLATMRIDEARGLASIMVVAFHAIGSESLVHSSWAYLAQSLTFVRMPLFIAITGYLYGLRRGHRPLTFTGWSKRTGRLLPPFLLGTLVCWTISLHKGRPFEIVNGLIFGAWHLWYLQALAMILLAVWVMDKWLRPSNDRLWMVAGAAFAVVATGMFSGVAQLSVAKAAYLLPHFLVGAAIGASPALLERRRNRIAIYMAGAFGLIAHQASLLGVGSEWAKTSLVAATIGVATFTLVRTSMPASPVLRRIGAYSLPIFLWHLPVASVLSALLLHRFGTEPHIAVIAKMAFGIAVPIAAAIACARLAPQMLIFVGRRATSPSPEPAAETRRPVPALSPALA</sequence>
<feature type="transmembrane region" description="Helical" evidence="8">
    <location>
        <begin position="180"/>
        <end position="202"/>
    </location>
</feature>
<reference evidence="11" key="1">
    <citation type="submission" date="2020-12" db="EMBL/GenBank/DDBJ databases">
        <title>Hymenobacter sp.</title>
        <authorList>
            <person name="Kim M.K."/>
        </authorList>
    </citation>
    <scope>NUCLEOTIDE SEQUENCE [LARGE SCALE GENOMIC DNA]</scope>
    <source>
        <strain evidence="11">BT553</strain>
    </source>
</reference>
<keyword evidence="3" id="KW-1003">Cell membrane</keyword>
<feature type="transmembrane region" description="Helical" evidence="8">
    <location>
        <begin position="146"/>
        <end position="168"/>
    </location>
</feature>
<dbReference type="EMBL" id="JAELXS010000007">
    <property type="protein sequence ID" value="MBJ6122692.1"/>
    <property type="molecule type" value="Genomic_DNA"/>
</dbReference>
<keyword evidence="6 8" id="KW-0472">Membrane</keyword>
<evidence type="ECO:0000256" key="8">
    <source>
        <dbReference type="SAM" id="Phobius"/>
    </source>
</evidence>
<name>A0ABS0XRL3_9SPHN</name>
<dbReference type="GO" id="GO:0016746">
    <property type="term" value="F:acyltransferase activity"/>
    <property type="evidence" value="ECO:0007669"/>
    <property type="project" value="UniProtKB-KW"/>
</dbReference>
<feature type="transmembrane region" description="Helical" evidence="8">
    <location>
        <begin position="53"/>
        <end position="70"/>
    </location>
</feature>
<comment type="caution">
    <text evidence="10">The sequence shown here is derived from an EMBL/GenBank/DDBJ whole genome shotgun (WGS) entry which is preliminary data.</text>
</comment>
<feature type="transmembrane region" description="Helical" evidence="8">
    <location>
        <begin position="296"/>
        <end position="315"/>
    </location>
</feature>
<evidence type="ECO:0000256" key="3">
    <source>
        <dbReference type="ARBA" id="ARBA00022475"/>
    </source>
</evidence>
<dbReference type="PANTHER" id="PTHR40074">
    <property type="entry name" value="O-ACETYLTRANSFERASE WECH"/>
    <property type="match status" value="1"/>
</dbReference>
<feature type="transmembrane region" description="Helical" evidence="8">
    <location>
        <begin position="76"/>
        <end position="97"/>
    </location>
</feature>
<evidence type="ECO:0000256" key="4">
    <source>
        <dbReference type="ARBA" id="ARBA00022692"/>
    </source>
</evidence>
<protein>
    <submittedName>
        <fullName evidence="10">Acyltransferase</fullName>
    </submittedName>
</protein>
<feature type="region of interest" description="Disordered" evidence="7">
    <location>
        <begin position="357"/>
        <end position="379"/>
    </location>
</feature>
<keyword evidence="5 8" id="KW-1133">Transmembrane helix</keyword>
<accession>A0ABS0XRL3</accession>
<evidence type="ECO:0000313" key="11">
    <source>
        <dbReference type="Proteomes" id="UP000640426"/>
    </source>
</evidence>
<keyword evidence="10" id="KW-0012">Acyltransferase</keyword>
<dbReference type="InterPro" id="IPR002656">
    <property type="entry name" value="Acyl_transf_3_dom"/>
</dbReference>
<keyword evidence="11" id="KW-1185">Reference proteome</keyword>
<evidence type="ECO:0000259" key="9">
    <source>
        <dbReference type="Pfam" id="PF01757"/>
    </source>
</evidence>
<keyword evidence="10" id="KW-0808">Transferase</keyword>
<gene>
    <name evidence="10" type="ORF">JAO74_12905</name>
</gene>
<dbReference type="RefSeq" id="WP_199038680.1">
    <property type="nucleotide sequence ID" value="NZ_JAELXS010000007.1"/>
</dbReference>
<feature type="transmembrane region" description="Helical" evidence="8">
    <location>
        <begin position="321"/>
        <end position="345"/>
    </location>
</feature>
<evidence type="ECO:0000256" key="1">
    <source>
        <dbReference type="ARBA" id="ARBA00004651"/>
    </source>
</evidence>
<feature type="domain" description="Acyltransferase 3" evidence="9">
    <location>
        <begin position="47"/>
        <end position="337"/>
    </location>
</feature>
<keyword evidence="4 8" id="KW-0812">Transmembrane</keyword>
<feature type="transmembrane region" description="Helical" evidence="8">
    <location>
        <begin position="208"/>
        <end position="227"/>
    </location>
</feature>
<evidence type="ECO:0000256" key="6">
    <source>
        <dbReference type="ARBA" id="ARBA00023136"/>
    </source>
</evidence>
<feature type="transmembrane region" description="Helical" evidence="8">
    <location>
        <begin position="15"/>
        <end position="32"/>
    </location>
</feature>
<comment type="subcellular location">
    <subcellularLocation>
        <location evidence="1">Cell membrane</location>
        <topology evidence="1">Multi-pass membrane protein</topology>
    </subcellularLocation>
</comment>
<feature type="transmembrane region" description="Helical" evidence="8">
    <location>
        <begin position="118"/>
        <end position="134"/>
    </location>
</feature>
<dbReference type="Proteomes" id="UP000640426">
    <property type="component" value="Unassembled WGS sequence"/>
</dbReference>
<feature type="transmembrane region" description="Helical" evidence="8">
    <location>
        <begin position="258"/>
        <end position="276"/>
    </location>
</feature>
<comment type="similarity">
    <text evidence="2">Belongs to the acyltransferase 3 family.</text>
</comment>